<evidence type="ECO:0000256" key="1">
    <source>
        <dbReference type="SAM" id="Coils"/>
    </source>
</evidence>
<feature type="compositionally biased region" description="Low complexity" evidence="2">
    <location>
        <begin position="72"/>
        <end position="82"/>
    </location>
</feature>
<dbReference type="VEuPathDB" id="FungiDB:SAPIO_CDS6082"/>
<evidence type="ECO:0008006" key="5">
    <source>
        <dbReference type="Google" id="ProtNLM"/>
    </source>
</evidence>
<feature type="compositionally biased region" description="Polar residues" evidence="2">
    <location>
        <begin position="178"/>
        <end position="193"/>
    </location>
</feature>
<feature type="region of interest" description="Disordered" evidence="2">
    <location>
        <begin position="248"/>
        <end position="341"/>
    </location>
</feature>
<proteinExistence type="predicted"/>
<feature type="compositionally biased region" description="Low complexity" evidence="2">
    <location>
        <begin position="45"/>
        <end position="58"/>
    </location>
</feature>
<feature type="compositionally biased region" description="Basic residues" evidence="2">
    <location>
        <begin position="313"/>
        <end position="327"/>
    </location>
</feature>
<feature type="coiled-coil region" evidence="1">
    <location>
        <begin position="421"/>
        <end position="470"/>
    </location>
</feature>
<dbReference type="EMBL" id="JOWA01000100">
    <property type="protein sequence ID" value="KEZ42229.1"/>
    <property type="molecule type" value="Genomic_DNA"/>
</dbReference>
<feature type="region of interest" description="Disordered" evidence="2">
    <location>
        <begin position="1"/>
        <end position="220"/>
    </location>
</feature>
<feature type="compositionally biased region" description="Polar residues" evidence="2">
    <location>
        <begin position="122"/>
        <end position="132"/>
    </location>
</feature>
<feature type="compositionally biased region" description="Polar residues" evidence="2">
    <location>
        <begin position="62"/>
        <end position="71"/>
    </location>
</feature>
<feature type="compositionally biased region" description="Polar residues" evidence="2">
    <location>
        <begin position="203"/>
        <end position="214"/>
    </location>
</feature>
<organism evidence="3 4">
    <name type="scientific">Pseudallescheria apiosperma</name>
    <name type="common">Scedosporium apiospermum</name>
    <dbReference type="NCBI Taxonomy" id="563466"/>
    <lineage>
        <taxon>Eukaryota</taxon>
        <taxon>Fungi</taxon>
        <taxon>Dikarya</taxon>
        <taxon>Ascomycota</taxon>
        <taxon>Pezizomycotina</taxon>
        <taxon>Sordariomycetes</taxon>
        <taxon>Hypocreomycetidae</taxon>
        <taxon>Microascales</taxon>
        <taxon>Microascaceae</taxon>
        <taxon>Scedosporium</taxon>
    </lineage>
</organism>
<dbReference type="OrthoDB" id="5377952at2759"/>
<comment type="caution">
    <text evidence="3">The sequence shown here is derived from an EMBL/GenBank/DDBJ whole genome shotgun (WGS) entry which is preliminary data.</text>
</comment>
<dbReference type="OMA" id="SVMRIKG"/>
<name>A0A084G4G7_PSEDA</name>
<gene>
    <name evidence="3" type="ORF">SAPIO_CDS6082</name>
</gene>
<evidence type="ECO:0000313" key="3">
    <source>
        <dbReference type="EMBL" id="KEZ42229.1"/>
    </source>
</evidence>
<accession>A0A084G4G7</accession>
<keyword evidence="1" id="KW-0175">Coiled coil</keyword>
<protein>
    <recommendedName>
        <fullName evidence="5">AT hook domain-containing protein</fullName>
    </recommendedName>
</protein>
<reference evidence="3 4" key="1">
    <citation type="journal article" date="2014" name="Genome Announc.">
        <title>Draft genome sequence of the pathogenic fungus Scedosporium apiospermum.</title>
        <authorList>
            <person name="Vandeputte P."/>
            <person name="Ghamrawi S."/>
            <person name="Rechenmann M."/>
            <person name="Iltis A."/>
            <person name="Giraud S."/>
            <person name="Fleury M."/>
            <person name="Thornton C."/>
            <person name="Delhaes L."/>
            <person name="Meyer W."/>
            <person name="Papon N."/>
            <person name="Bouchara J.P."/>
        </authorList>
    </citation>
    <scope>NUCLEOTIDE SEQUENCE [LARGE SCALE GENOMIC DNA]</scope>
    <source>
        <strain evidence="3 4">IHEM 14462</strain>
    </source>
</reference>
<dbReference type="GeneID" id="27725154"/>
<evidence type="ECO:0000256" key="2">
    <source>
        <dbReference type="SAM" id="MobiDB-lite"/>
    </source>
</evidence>
<dbReference type="Proteomes" id="UP000028545">
    <property type="component" value="Unassembled WGS sequence"/>
</dbReference>
<evidence type="ECO:0000313" key="4">
    <source>
        <dbReference type="Proteomes" id="UP000028545"/>
    </source>
</evidence>
<dbReference type="AlphaFoldDB" id="A0A084G4G7"/>
<dbReference type="KEGG" id="sapo:SAPIO_CDS6082"/>
<keyword evidence="4" id="KW-1185">Reference proteome</keyword>
<dbReference type="HOGENOM" id="CLU_019416_0_0_1"/>
<feature type="compositionally biased region" description="Low complexity" evidence="2">
    <location>
        <begin position="162"/>
        <end position="173"/>
    </location>
</feature>
<sequence>MATREDRMRQRLRGAVRHQVEDISFGFQLPESEDSSHVEGSPDNAASSTHATTRATPRTSEKAQLTPTRQPSGASSRGRSSAQKVEENPDPLASGEGDEDGPRVSEGEDDVLALLPPAPSGRSFTTRRSLATSDVVEESPIHAPGSGHRRSVRDEDIRSSSRRLQSMLRSMGSEAHENMSSSPLTRKSAQRARNQPRPLAHNSPRQARSSNSSLIDDIDELSPQASRSFIGEGEIAEEVGDAEAARVLLRKRPRNSVARKSSPLLDSIVEDHDSGAGSGQDSPTAAKSKSLVEVRPPLKRRKRPQLSPAKQKQPIHKNKSVRKRKLRKPEPSQNDETSADEIGAIDDAAIVPVTVQRFARPRKLARGEDTDLDILAMDIPFVNQKGVNVIDVLAQSCEEVIGACIEQLSDAVQREDSASTRKDLRVKARALEAFAEELRTKFLTQRVKDAEATRNKLRDSILERRKEQEEIQIRIDVEREAHEANRKLLATCLRPSTPCDCLWRKAEENLPLSIRSNYKRQV</sequence>
<dbReference type="RefSeq" id="XP_016642028.1">
    <property type="nucleotide sequence ID" value="XM_016788271.1"/>
</dbReference>